<organism evidence="2 3">
    <name type="scientific">Arachidicoccus rhizosphaerae</name>
    <dbReference type="NCBI Taxonomy" id="551991"/>
    <lineage>
        <taxon>Bacteria</taxon>
        <taxon>Pseudomonadati</taxon>
        <taxon>Bacteroidota</taxon>
        <taxon>Chitinophagia</taxon>
        <taxon>Chitinophagales</taxon>
        <taxon>Chitinophagaceae</taxon>
        <taxon>Arachidicoccus</taxon>
    </lineage>
</organism>
<evidence type="ECO:0000256" key="1">
    <source>
        <dbReference type="SAM" id="SignalP"/>
    </source>
</evidence>
<dbReference type="EMBL" id="FNQY01000002">
    <property type="protein sequence ID" value="SDZ82945.1"/>
    <property type="molecule type" value="Genomic_DNA"/>
</dbReference>
<dbReference type="Gene3D" id="2.130.10.10">
    <property type="entry name" value="YVTN repeat-like/Quinoprotein amine dehydrogenase"/>
    <property type="match status" value="1"/>
</dbReference>
<gene>
    <name evidence="2" type="ORF">SAMN05192529_102191</name>
</gene>
<dbReference type="RefSeq" id="WP_091393257.1">
    <property type="nucleotide sequence ID" value="NZ_FNQY01000002.1"/>
</dbReference>
<reference evidence="2 3" key="1">
    <citation type="submission" date="2016-10" db="EMBL/GenBank/DDBJ databases">
        <authorList>
            <person name="de Groot N.N."/>
        </authorList>
    </citation>
    <scope>NUCLEOTIDE SEQUENCE [LARGE SCALE GENOMIC DNA]</scope>
    <source>
        <strain evidence="2 3">Vu-144</strain>
    </source>
</reference>
<evidence type="ECO:0000313" key="2">
    <source>
        <dbReference type="EMBL" id="SDZ82945.1"/>
    </source>
</evidence>
<dbReference type="InterPro" id="IPR011047">
    <property type="entry name" value="Quinoprotein_ADH-like_sf"/>
</dbReference>
<sequence>MKQLFTLKTKSPNRFKLSPVLWACLMVIVLMTACSKNDDNSVTTPTGPYANGFFILNEGWYGHENGSVNFYQYGADTLQLSAFAAANNGNSPTTSTATLEDGAIIGNDLFLISTAGGPITVADAATLQQVGQITMDGSSFRAIAAIDANTAVVSSGSDIYTIDLNSLTINTTPVYAGNYIKKLLKVGDYLLASSNNGVDIIKISDWSLVKHFDGPTEGYVTTKDGTVYGAGGKLLVSVNAASQDTTQIALNQAIWVDDYAYHAPSLVASSKENAIFYIAKPTSGYSGNEIYKYTKGDAGSLNAPFITLPTGETFYSTGLGYDKQNNQIVTWSITGYSETDSNFLRFYDATTGDLVKSIEYKHIYFPGNIVFYN</sequence>
<evidence type="ECO:0008006" key="4">
    <source>
        <dbReference type="Google" id="ProtNLM"/>
    </source>
</evidence>
<dbReference type="AlphaFoldDB" id="A0A1H3W767"/>
<dbReference type="InterPro" id="IPR031815">
    <property type="entry name" value="DUF5074"/>
</dbReference>
<keyword evidence="1" id="KW-0732">Signal</keyword>
<dbReference type="SUPFAM" id="SSF50998">
    <property type="entry name" value="Quinoprotein alcohol dehydrogenase-like"/>
    <property type="match status" value="1"/>
</dbReference>
<keyword evidence="3" id="KW-1185">Reference proteome</keyword>
<protein>
    <recommendedName>
        <fullName evidence="4">DUF5074 domain-containing protein</fullName>
    </recommendedName>
</protein>
<feature type="chain" id="PRO_5011564344" description="DUF5074 domain-containing protein" evidence="1">
    <location>
        <begin position="33"/>
        <end position="373"/>
    </location>
</feature>
<dbReference type="Pfam" id="PF16819">
    <property type="entry name" value="DUF5074"/>
    <property type="match status" value="1"/>
</dbReference>
<dbReference type="STRING" id="551991.SAMN05192529_102191"/>
<dbReference type="PROSITE" id="PS51257">
    <property type="entry name" value="PROKAR_LIPOPROTEIN"/>
    <property type="match status" value="1"/>
</dbReference>
<feature type="signal peptide" evidence="1">
    <location>
        <begin position="1"/>
        <end position="32"/>
    </location>
</feature>
<dbReference type="InterPro" id="IPR015943">
    <property type="entry name" value="WD40/YVTN_repeat-like_dom_sf"/>
</dbReference>
<name>A0A1H3W767_9BACT</name>
<dbReference type="Proteomes" id="UP000199041">
    <property type="component" value="Unassembled WGS sequence"/>
</dbReference>
<proteinExistence type="predicted"/>
<evidence type="ECO:0000313" key="3">
    <source>
        <dbReference type="Proteomes" id="UP000199041"/>
    </source>
</evidence>
<dbReference type="OrthoDB" id="1041092at2"/>
<accession>A0A1H3W767</accession>